<evidence type="ECO:0000259" key="4">
    <source>
        <dbReference type="Pfam" id="PF13458"/>
    </source>
</evidence>
<sequence length="408" mass="44767">MEMKQRLLERAAASALALLMMIAQAHAQKKYDPGASDIEIKVGQTVPLSGPASSYAVIGKTQAAYMSMINEQGGVNGRKIQLIQYDDAYSPPKTVEQVRKLVESDEVLLTFQIIGTAPNVAVQKYLNAKKIPQLFAATGAARFTDPKNFPWTMGFNPSYLVEGRIYAQYLLKNHPNAKIGVLYQNDDLGKDYLAGLKAGLGDKAKMIVAETSYEITEPTIDSQILRLKDAGADVLFSATTPKQAAQAIKKVAEIGWKPLHIIDINASSVSAVLKPAGLDNAKGIVSVGYVKDAADPEWKDDPGMKRYLAFMTKYYPDGDKDSNLNVYGYITAQLLVQVLKQCGDDLTRENVMRQASNLKDVALDLPLPGISVTTTPTDYRVIKQFQMVQFDGLHWQKLGDIVSDEAKE</sequence>
<accession>A0AA88B8L7</accession>
<dbReference type="InterPro" id="IPR028081">
    <property type="entry name" value="Leu-bd"/>
</dbReference>
<feature type="chain" id="PRO_5041668989" evidence="3">
    <location>
        <begin position="28"/>
        <end position="408"/>
    </location>
</feature>
<keyword evidence="2 3" id="KW-0732">Signal</keyword>
<dbReference type="InterPro" id="IPR028082">
    <property type="entry name" value="Peripla_BP_I"/>
</dbReference>
<dbReference type="EMBL" id="BMHC01000012">
    <property type="protein sequence ID" value="GGI28576.1"/>
    <property type="molecule type" value="Genomic_DNA"/>
</dbReference>
<comment type="similarity">
    <text evidence="1">Belongs to the leucine-binding protein family.</text>
</comment>
<dbReference type="SUPFAM" id="SSF53822">
    <property type="entry name" value="Periplasmic binding protein-like I"/>
    <property type="match status" value="1"/>
</dbReference>
<protein>
    <submittedName>
        <fullName evidence="5">Branched-chain amino acid ABC transporter substrate-binding protein</fullName>
    </submittedName>
</protein>
<dbReference type="AlphaFoldDB" id="A0AA88B8L7"/>
<evidence type="ECO:0000256" key="2">
    <source>
        <dbReference type="ARBA" id="ARBA00022729"/>
    </source>
</evidence>
<dbReference type="CDD" id="cd06343">
    <property type="entry name" value="PBP1_ABC_ligand_binding-like"/>
    <property type="match status" value="1"/>
</dbReference>
<evidence type="ECO:0000313" key="5">
    <source>
        <dbReference type="EMBL" id="GGI28576.1"/>
    </source>
</evidence>
<comment type="caution">
    <text evidence="5">The sequence shown here is derived from an EMBL/GenBank/DDBJ whole genome shotgun (WGS) entry which is preliminary data.</text>
</comment>
<name>A0AA88B8L7_9BRAD</name>
<dbReference type="PANTHER" id="PTHR47235:SF1">
    <property type="entry name" value="BLR6548 PROTEIN"/>
    <property type="match status" value="1"/>
</dbReference>
<evidence type="ECO:0000256" key="1">
    <source>
        <dbReference type="ARBA" id="ARBA00010062"/>
    </source>
</evidence>
<evidence type="ECO:0000256" key="3">
    <source>
        <dbReference type="SAM" id="SignalP"/>
    </source>
</evidence>
<proteinExistence type="inferred from homology"/>
<dbReference type="PANTHER" id="PTHR47235">
    <property type="entry name" value="BLR6548 PROTEIN"/>
    <property type="match status" value="1"/>
</dbReference>
<dbReference type="Gene3D" id="3.40.50.2300">
    <property type="match status" value="2"/>
</dbReference>
<gene>
    <name evidence="5" type="ORF">GCM10010987_50090</name>
</gene>
<evidence type="ECO:0000313" key="6">
    <source>
        <dbReference type="Proteomes" id="UP000625079"/>
    </source>
</evidence>
<reference evidence="5" key="2">
    <citation type="submission" date="2022-12" db="EMBL/GenBank/DDBJ databases">
        <authorList>
            <person name="Sun Q."/>
            <person name="Zhou Y."/>
        </authorList>
    </citation>
    <scope>NUCLEOTIDE SEQUENCE</scope>
    <source>
        <strain evidence="5">CGMCC 1.15034</strain>
    </source>
</reference>
<dbReference type="Pfam" id="PF13458">
    <property type="entry name" value="Peripla_BP_6"/>
    <property type="match status" value="1"/>
</dbReference>
<feature type="domain" description="Leucine-binding protein" evidence="4">
    <location>
        <begin position="39"/>
        <end position="391"/>
    </location>
</feature>
<organism evidence="5 6">
    <name type="scientific">Bradyrhizobium guangdongense</name>
    <dbReference type="NCBI Taxonomy" id="1325090"/>
    <lineage>
        <taxon>Bacteria</taxon>
        <taxon>Pseudomonadati</taxon>
        <taxon>Pseudomonadota</taxon>
        <taxon>Alphaproteobacteria</taxon>
        <taxon>Hyphomicrobiales</taxon>
        <taxon>Nitrobacteraceae</taxon>
        <taxon>Bradyrhizobium</taxon>
    </lineage>
</organism>
<feature type="signal peptide" evidence="3">
    <location>
        <begin position="1"/>
        <end position="27"/>
    </location>
</feature>
<reference evidence="5" key="1">
    <citation type="journal article" date="2014" name="Int. J. Syst. Evol. Microbiol.">
        <title>Complete genome sequence of Corynebacterium casei LMG S-19264T (=DSM 44701T), isolated from a smear-ripened cheese.</title>
        <authorList>
            <consortium name="US DOE Joint Genome Institute (JGI-PGF)"/>
            <person name="Walter F."/>
            <person name="Albersmeier A."/>
            <person name="Kalinowski J."/>
            <person name="Ruckert C."/>
        </authorList>
    </citation>
    <scope>NUCLEOTIDE SEQUENCE</scope>
    <source>
        <strain evidence="5">CGMCC 1.15034</strain>
    </source>
</reference>
<dbReference type="Proteomes" id="UP000625079">
    <property type="component" value="Unassembled WGS sequence"/>
</dbReference>